<dbReference type="Pfam" id="PF07167">
    <property type="entry name" value="PhaC_N"/>
    <property type="match status" value="1"/>
</dbReference>
<dbReference type="EMBL" id="QOHR01000022">
    <property type="protein sequence ID" value="REC55058.1"/>
    <property type="molecule type" value="Genomic_DNA"/>
</dbReference>
<evidence type="ECO:0000256" key="2">
    <source>
        <dbReference type="ARBA" id="ARBA00023315"/>
    </source>
</evidence>
<dbReference type="GO" id="GO:0042619">
    <property type="term" value="P:poly-hydroxybutyrate biosynthetic process"/>
    <property type="evidence" value="ECO:0007669"/>
    <property type="project" value="InterPro"/>
</dbReference>
<keyword evidence="2" id="KW-0012">Acyltransferase</keyword>
<dbReference type="Proteomes" id="UP000257131">
    <property type="component" value="Unassembled WGS sequence"/>
</dbReference>
<proteinExistence type="predicted"/>
<dbReference type="SUPFAM" id="SSF53474">
    <property type="entry name" value="alpha/beta-Hydrolases"/>
    <property type="match status" value="1"/>
</dbReference>
<dbReference type="PANTHER" id="PTHR36837">
    <property type="entry name" value="POLY(3-HYDROXYALKANOATE) POLYMERASE SUBUNIT PHAC"/>
    <property type="match status" value="1"/>
</dbReference>
<evidence type="ECO:0000259" key="5">
    <source>
        <dbReference type="Pfam" id="PF12551"/>
    </source>
</evidence>
<keyword evidence="1" id="KW-0808">Transferase</keyword>
<comment type="caution">
    <text evidence="6">The sequence shown here is derived from an EMBL/GenBank/DDBJ whole genome shotgun (WGS) entry which is preliminary data.</text>
</comment>
<evidence type="ECO:0000313" key="7">
    <source>
        <dbReference type="Proteomes" id="UP000257131"/>
    </source>
</evidence>
<dbReference type="GO" id="GO:0016787">
    <property type="term" value="F:hydrolase activity"/>
    <property type="evidence" value="ECO:0007669"/>
    <property type="project" value="UniProtKB-KW"/>
</dbReference>
<protein>
    <submittedName>
        <fullName evidence="6">Alpha/beta fold hydrolase</fullName>
    </submittedName>
</protein>
<keyword evidence="7" id="KW-1185">Reference proteome</keyword>
<dbReference type="InterPro" id="IPR010941">
    <property type="entry name" value="PhaC_N"/>
</dbReference>
<keyword evidence="6" id="KW-0378">Hydrolase</keyword>
<dbReference type="InterPro" id="IPR051321">
    <property type="entry name" value="PHA/PHB_synthase"/>
</dbReference>
<dbReference type="InterPro" id="IPR022211">
    <property type="entry name" value="PHBC_N"/>
</dbReference>
<name>A0A3D9BNG3_9RHOB</name>
<evidence type="ECO:0000256" key="3">
    <source>
        <dbReference type="SAM" id="MobiDB-lite"/>
    </source>
</evidence>
<feature type="domain" description="Poly-beta-hydroxybutyrate polymerase N-terminal" evidence="4">
    <location>
        <begin position="191"/>
        <end position="358"/>
    </location>
</feature>
<dbReference type="Gene3D" id="3.40.50.1820">
    <property type="entry name" value="alpha/beta hydrolase"/>
    <property type="match status" value="1"/>
</dbReference>
<evidence type="ECO:0000256" key="1">
    <source>
        <dbReference type="ARBA" id="ARBA00022679"/>
    </source>
</evidence>
<evidence type="ECO:0000259" key="4">
    <source>
        <dbReference type="Pfam" id="PF07167"/>
    </source>
</evidence>
<evidence type="ECO:0000313" key="6">
    <source>
        <dbReference type="EMBL" id="REC55058.1"/>
    </source>
</evidence>
<sequence>MAEGDTPSRRRKTARTGRGGTKRATTQTREGGPRPASAPAATERTEAPADGPAGTAAPEAAEARAPARNEAAVTDRAPAGSEAEREDRYGLTAEPPEFCEGETAEAAPEPHPGHALDRVAKAALAQMTNGVTPYGLSSKVLTWWIHAAGSPGKQLELAEHAARAWSRFLGFAAHAAQGEAAEPCIEPMEHDHRFDDPAWAAFPYNVMQQGFLLTQHWWYRATNDVDGLDRHDEQVVSFLARQMLDTVSPTNFLWTNPRVAARTREEGGRNLMRGAQHALEDWERLRDGRPPVGAEDFVPGRDVATAEGRVVHRTHLMELIQYTPKTGTVAAEPLLIVPAWIMKYYILDLSPHNSLIRHLVDQGFTVFAMSWCNPTAEDADLGMEDYAAAVEEALDAVQAIVPERKVHGVGYCLGGTLLAAKAAQMARDGEDRLASLTLFATQTDFSEPGELGLFISESEVSFLEHRMRERGYLDRHEMAGAFQLLRSNDLIWSRYIQEYLLGEREEMFDLMAWNADSTRMPYRMHSEYLRRLFLENQLSNGKFALRGGPVAVSNIHAPIFCVSTTRDHIAPWQSVYKLHLLADTDVTFVLTNGGHNAGIVSEPGHEGREYQIRCTREGERYLAPQAWRERAERREGSWWPALTDWLRERSSGESAPPAMGAERYPPQEDAPGTYVFQR</sequence>
<gene>
    <name evidence="6" type="ORF">DRV84_12790</name>
</gene>
<feature type="region of interest" description="Disordered" evidence="3">
    <location>
        <begin position="1"/>
        <end position="91"/>
    </location>
</feature>
<feature type="compositionally biased region" description="Low complexity" evidence="3">
    <location>
        <begin position="22"/>
        <end position="60"/>
    </location>
</feature>
<feature type="domain" description="Poly-beta-hydroxybutyrate polymerase N-terminal" evidence="5">
    <location>
        <begin position="113"/>
        <end position="153"/>
    </location>
</feature>
<dbReference type="PANTHER" id="PTHR36837:SF5">
    <property type="entry name" value="POLY-3-HYDROXYBUTYRATE SYNTHASE"/>
    <property type="match status" value="1"/>
</dbReference>
<dbReference type="InterPro" id="IPR029058">
    <property type="entry name" value="AB_hydrolase_fold"/>
</dbReference>
<organism evidence="6 7">
    <name type="scientific">Rhodosalinus sediminis</name>
    <dbReference type="NCBI Taxonomy" id="1940533"/>
    <lineage>
        <taxon>Bacteria</taxon>
        <taxon>Pseudomonadati</taxon>
        <taxon>Pseudomonadota</taxon>
        <taxon>Alphaproteobacteria</taxon>
        <taxon>Rhodobacterales</taxon>
        <taxon>Paracoccaceae</taxon>
        <taxon>Rhodosalinus</taxon>
    </lineage>
</organism>
<dbReference type="AlphaFoldDB" id="A0A3D9BNG3"/>
<dbReference type="RefSeq" id="WP_115981324.1">
    <property type="nucleotide sequence ID" value="NZ_QOHR01000022.1"/>
</dbReference>
<feature type="region of interest" description="Disordered" evidence="3">
    <location>
        <begin position="649"/>
        <end position="678"/>
    </location>
</feature>
<dbReference type="Pfam" id="PF12551">
    <property type="entry name" value="PHBC_N"/>
    <property type="match status" value="1"/>
</dbReference>
<dbReference type="OrthoDB" id="7208816at2"/>
<reference evidence="6 7" key="1">
    <citation type="journal article" date="2017" name="Int. J. Syst. Evol. Microbiol.">
        <title>Rhodosalinus sediminis gen. nov., sp. nov., isolated from marine saltern.</title>
        <authorList>
            <person name="Guo L.Y."/>
            <person name="Ling S.K."/>
            <person name="Li C.M."/>
            <person name="Chen G.J."/>
            <person name="Du Z.J."/>
        </authorList>
    </citation>
    <scope>NUCLEOTIDE SEQUENCE [LARGE SCALE GENOMIC DNA]</scope>
    <source>
        <strain evidence="6 7">WDN1C137</strain>
    </source>
</reference>
<dbReference type="GO" id="GO:0016746">
    <property type="term" value="F:acyltransferase activity"/>
    <property type="evidence" value="ECO:0007669"/>
    <property type="project" value="UniProtKB-KW"/>
</dbReference>
<accession>A0A3D9BNG3</accession>